<dbReference type="InterPro" id="IPR013087">
    <property type="entry name" value="Znf_C2H2_type"/>
</dbReference>
<feature type="domain" description="C2H2-type" evidence="7">
    <location>
        <begin position="27"/>
        <end position="54"/>
    </location>
</feature>
<keyword evidence="3 6" id="KW-0863">Zinc-finger</keyword>
<dbReference type="InterPro" id="IPR050826">
    <property type="entry name" value="Krueppel_C2H2_ZnFinger"/>
</dbReference>
<evidence type="ECO:0000259" key="7">
    <source>
        <dbReference type="PROSITE" id="PS50157"/>
    </source>
</evidence>
<dbReference type="InterPro" id="IPR036236">
    <property type="entry name" value="Znf_C2H2_sf"/>
</dbReference>
<keyword evidence="5" id="KW-0539">Nucleus</keyword>
<reference evidence="8 9" key="1">
    <citation type="submission" date="2019-09" db="EMBL/GenBank/DDBJ databases">
        <title>Bird 10,000 Genomes (B10K) Project - Family phase.</title>
        <authorList>
            <person name="Zhang G."/>
        </authorList>
    </citation>
    <scope>NUCLEOTIDE SEQUENCE [LARGE SCALE GENOMIC DNA]</scope>
    <source>
        <strain evidence="8">B10K-DU-001-72</strain>
        <tissue evidence="8">Muscle</tissue>
    </source>
</reference>
<keyword evidence="2" id="KW-0677">Repeat</keyword>
<dbReference type="FunFam" id="3.30.160.60:FF:000122">
    <property type="entry name" value="Zinc finger protein 568"/>
    <property type="match status" value="1"/>
</dbReference>
<name>A0A7K5DA65_9TYRA</name>
<keyword evidence="9" id="KW-1185">Reference proteome</keyword>
<gene>
    <name evidence="8" type="primary">Znf845</name>
    <name evidence="8" type="ORF">PACMIN_R10457</name>
</gene>
<evidence type="ECO:0000313" key="8">
    <source>
        <dbReference type="EMBL" id="NWS17124.1"/>
    </source>
</evidence>
<keyword evidence="4" id="KW-0862">Zinc</keyword>
<dbReference type="PANTHER" id="PTHR24377">
    <property type="entry name" value="IP01015P-RELATED"/>
    <property type="match status" value="1"/>
</dbReference>
<dbReference type="Proteomes" id="UP000525089">
    <property type="component" value="Unassembled WGS sequence"/>
</dbReference>
<organism evidence="8 9">
    <name type="scientific">Pachyramphus minor</name>
    <dbReference type="NCBI Taxonomy" id="369605"/>
    <lineage>
        <taxon>Eukaryota</taxon>
        <taxon>Metazoa</taxon>
        <taxon>Chordata</taxon>
        <taxon>Craniata</taxon>
        <taxon>Vertebrata</taxon>
        <taxon>Euteleostomi</taxon>
        <taxon>Archelosauria</taxon>
        <taxon>Archosauria</taxon>
        <taxon>Dinosauria</taxon>
        <taxon>Saurischia</taxon>
        <taxon>Theropoda</taxon>
        <taxon>Coelurosauria</taxon>
        <taxon>Aves</taxon>
        <taxon>Neognathae</taxon>
        <taxon>Neoaves</taxon>
        <taxon>Telluraves</taxon>
        <taxon>Australaves</taxon>
        <taxon>Passeriformes</taxon>
        <taxon>Tyrannidae</taxon>
        <taxon>Pachyramphus</taxon>
    </lineage>
</organism>
<feature type="non-terminal residue" evidence="8">
    <location>
        <position position="54"/>
    </location>
</feature>
<comment type="caution">
    <text evidence="8">The sequence shown here is derived from an EMBL/GenBank/DDBJ whole genome shotgun (WGS) entry which is preliminary data.</text>
</comment>
<dbReference type="SUPFAM" id="SSF57667">
    <property type="entry name" value="beta-beta-alpha zinc fingers"/>
    <property type="match status" value="1"/>
</dbReference>
<evidence type="ECO:0000256" key="3">
    <source>
        <dbReference type="ARBA" id="ARBA00022771"/>
    </source>
</evidence>
<protein>
    <submittedName>
        <fullName evidence="8">ZN845 protein</fullName>
    </submittedName>
</protein>
<dbReference type="Gene3D" id="3.30.160.60">
    <property type="entry name" value="Classic Zinc Finger"/>
    <property type="match status" value="1"/>
</dbReference>
<dbReference type="GO" id="GO:0008270">
    <property type="term" value="F:zinc ion binding"/>
    <property type="evidence" value="ECO:0007669"/>
    <property type="project" value="UniProtKB-KW"/>
</dbReference>
<evidence type="ECO:0000313" key="9">
    <source>
        <dbReference type="Proteomes" id="UP000525089"/>
    </source>
</evidence>
<evidence type="ECO:0000256" key="6">
    <source>
        <dbReference type="PROSITE-ProRule" id="PRU00042"/>
    </source>
</evidence>
<dbReference type="PROSITE" id="PS00028">
    <property type="entry name" value="ZINC_FINGER_C2H2_1"/>
    <property type="match status" value="1"/>
</dbReference>
<dbReference type="AlphaFoldDB" id="A0A7K5DA65"/>
<evidence type="ECO:0000256" key="2">
    <source>
        <dbReference type="ARBA" id="ARBA00022737"/>
    </source>
</evidence>
<evidence type="ECO:0000256" key="4">
    <source>
        <dbReference type="ARBA" id="ARBA00022833"/>
    </source>
</evidence>
<proteinExistence type="predicted"/>
<evidence type="ECO:0000256" key="1">
    <source>
        <dbReference type="ARBA" id="ARBA00022723"/>
    </source>
</evidence>
<sequence length="54" mass="6320">CQEGSRGLSRCPDLVVHVQFPPREKPYKCLECRQTFSQIFNLFYHQRVHTGEGP</sequence>
<evidence type="ECO:0000256" key="5">
    <source>
        <dbReference type="ARBA" id="ARBA00023242"/>
    </source>
</evidence>
<keyword evidence="1" id="KW-0479">Metal-binding</keyword>
<dbReference type="EMBL" id="VYXB01005801">
    <property type="protein sequence ID" value="NWS17124.1"/>
    <property type="molecule type" value="Genomic_DNA"/>
</dbReference>
<feature type="non-terminal residue" evidence="8">
    <location>
        <position position="1"/>
    </location>
</feature>
<dbReference type="PROSITE" id="PS50157">
    <property type="entry name" value="ZINC_FINGER_C2H2_2"/>
    <property type="match status" value="1"/>
</dbReference>
<accession>A0A7K5DA65</accession>